<keyword evidence="3" id="KW-1185">Reference proteome</keyword>
<comment type="caution">
    <text evidence="2">The sequence shown here is derived from an EMBL/GenBank/DDBJ whole genome shotgun (WGS) entry which is preliminary data.</text>
</comment>
<name>A0AAV7QXT7_PLEWA</name>
<reference evidence="2" key="1">
    <citation type="journal article" date="2022" name="bioRxiv">
        <title>Sequencing and chromosome-scale assembly of the giantPleurodeles waltlgenome.</title>
        <authorList>
            <person name="Brown T."/>
            <person name="Elewa A."/>
            <person name="Iarovenko S."/>
            <person name="Subramanian E."/>
            <person name="Araus A.J."/>
            <person name="Petzold A."/>
            <person name="Susuki M."/>
            <person name="Suzuki K.-i.T."/>
            <person name="Hayashi T."/>
            <person name="Toyoda A."/>
            <person name="Oliveira C."/>
            <person name="Osipova E."/>
            <person name="Leigh N.D."/>
            <person name="Simon A."/>
            <person name="Yun M.H."/>
        </authorList>
    </citation>
    <scope>NUCLEOTIDE SEQUENCE</scope>
    <source>
        <strain evidence="2">20211129_DDA</strain>
        <tissue evidence="2">Liver</tissue>
    </source>
</reference>
<evidence type="ECO:0000313" key="3">
    <source>
        <dbReference type="Proteomes" id="UP001066276"/>
    </source>
</evidence>
<keyword evidence="1" id="KW-0472">Membrane</keyword>
<accession>A0AAV7QXT7</accession>
<keyword evidence="1" id="KW-1133">Transmembrane helix</keyword>
<organism evidence="2 3">
    <name type="scientific">Pleurodeles waltl</name>
    <name type="common">Iberian ribbed newt</name>
    <dbReference type="NCBI Taxonomy" id="8319"/>
    <lineage>
        <taxon>Eukaryota</taxon>
        <taxon>Metazoa</taxon>
        <taxon>Chordata</taxon>
        <taxon>Craniata</taxon>
        <taxon>Vertebrata</taxon>
        <taxon>Euteleostomi</taxon>
        <taxon>Amphibia</taxon>
        <taxon>Batrachia</taxon>
        <taxon>Caudata</taxon>
        <taxon>Salamandroidea</taxon>
        <taxon>Salamandridae</taxon>
        <taxon>Pleurodelinae</taxon>
        <taxon>Pleurodeles</taxon>
    </lineage>
</organism>
<protein>
    <submittedName>
        <fullName evidence="2">Uncharacterized protein</fullName>
    </submittedName>
</protein>
<evidence type="ECO:0000313" key="2">
    <source>
        <dbReference type="EMBL" id="KAJ1145216.1"/>
    </source>
</evidence>
<proteinExistence type="predicted"/>
<dbReference type="AlphaFoldDB" id="A0AAV7QXT7"/>
<gene>
    <name evidence="2" type="ORF">NDU88_011507</name>
</gene>
<dbReference type="EMBL" id="JANPWB010000010">
    <property type="protein sequence ID" value="KAJ1145216.1"/>
    <property type="molecule type" value="Genomic_DNA"/>
</dbReference>
<feature type="transmembrane region" description="Helical" evidence="1">
    <location>
        <begin position="36"/>
        <end position="56"/>
    </location>
</feature>
<evidence type="ECO:0000256" key="1">
    <source>
        <dbReference type="SAM" id="Phobius"/>
    </source>
</evidence>
<dbReference type="Proteomes" id="UP001066276">
    <property type="component" value="Chromosome 6"/>
</dbReference>
<sequence length="106" mass="12358">TAATIKEKTNLTLCDQTHEGPEREYPLRKLVQENNLISLNMTPPVQVVIVLIYLTFIKQVKKRIYASPMQVKQQNKGKMKQQKIGCIDLQKSHQRVSDFQFQQILF</sequence>
<feature type="non-terminal residue" evidence="2">
    <location>
        <position position="1"/>
    </location>
</feature>
<keyword evidence="1" id="KW-0812">Transmembrane</keyword>